<dbReference type="InterPro" id="IPR015655">
    <property type="entry name" value="PP2C"/>
</dbReference>
<protein>
    <recommendedName>
        <fullName evidence="2">PPM-type phosphatase domain-containing protein</fullName>
    </recommendedName>
</protein>
<proteinExistence type="predicted"/>
<evidence type="ECO:0000259" key="2">
    <source>
        <dbReference type="PROSITE" id="PS51746"/>
    </source>
</evidence>
<sequence length="478" mass="49893">MLGVTTPPKAAERLPSPHTRPPLKGPLASKREQLTVSIPADELECGSAATIHVAVAGRILKGEDKHAVLRATVGGERLLLCLVADGHGGNAASTHAAAYLLRYVVEEADGDASGPGLEEACARAFDRVHHEVIAVSGCTAGCTATVCIVNEAREEIICANVGDSAAALLTSTLTHSCGADASTSTPTPESSPEQFRSPDSVRSSINFSSSSRSTSPPLWARRSRRKEGEEPGPLTVVLTCDHRLQTNGSERDRVSGCGGVLHRVRAPDGQPYGPLRAWPGGLAIARCLGDADCLSIVSPQPATRTHPFSSQSSILIVASDGVWDMATTNRVVGLANKSSSPKSAASRIVGAAAITGVHDDITCLVIMPTRVMAAHEQRKEQRSPINRIKSLNPLRARAKAPATGTASMSPSPTSSRPDASSSTSTDGSTSPTPSSTPTEGTESNRQELTRRTTIKLALPMEEITGSEASVPQRAALEP</sequence>
<dbReference type="SUPFAM" id="SSF81606">
    <property type="entry name" value="PP2C-like"/>
    <property type="match status" value="1"/>
</dbReference>
<dbReference type="AlphaFoldDB" id="A0A7S3W1T8"/>
<evidence type="ECO:0000256" key="1">
    <source>
        <dbReference type="SAM" id="MobiDB-lite"/>
    </source>
</evidence>
<dbReference type="PROSITE" id="PS51746">
    <property type="entry name" value="PPM_2"/>
    <property type="match status" value="1"/>
</dbReference>
<dbReference type="InterPro" id="IPR001932">
    <property type="entry name" value="PPM-type_phosphatase-like_dom"/>
</dbReference>
<dbReference type="SMART" id="SM00332">
    <property type="entry name" value="PP2Cc"/>
    <property type="match status" value="1"/>
</dbReference>
<feature type="compositionally biased region" description="Low complexity" evidence="1">
    <location>
        <begin position="182"/>
        <end position="193"/>
    </location>
</feature>
<feature type="region of interest" description="Disordered" evidence="1">
    <location>
        <begin position="177"/>
        <end position="234"/>
    </location>
</feature>
<reference evidence="3" key="1">
    <citation type="submission" date="2021-01" db="EMBL/GenBank/DDBJ databases">
        <authorList>
            <person name="Corre E."/>
            <person name="Pelletier E."/>
            <person name="Niang G."/>
            <person name="Scheremetjew M."/>
            <person name="Finn R."/>
            <person name="Kale V."/>
            <person name="Holt S."/>
            <person name="Cochrane G."/>
            <person name="Meng A."/>
            <person name="Brown T."/>
            <person name="Cohen L."/>
        </authorList>
    </citation>
    <scope>NUCLEOTIDE SEQUENCE</scope>
    <source>
        <strain evidence="3">379</strain>
    </source>
</reference>
<feature type="compositionally biased region" description="Low complexity" evidence="1">
    <location>
        <begin position="200"/>
        <end position="215"/>
    </location>
</feature>
<feature type="compositionally biased region" description="Low complexity" evidence="1">
    <location>
        <begin position="409"/>
        <end position="441"/>
    </location>
</feature>
<feature type="region of interest" description="Disordered" evidence="1">
    <location>
        <begin position="375"/>
        <end position="478"/>
    </location>
</feature>
<gene>
    <name evidence="3" type="ORF">EHUX00137_LOCUS4586</name>
</gene>
<feature type="domain" description="PPM-type phosphatase" evidence="2">
    <location>
        <begin position="44"/>
        <end position="368"/>
    </location>
</feature>
<organism evidence="3">
    <name type="scientific">Emiliania huxleyi</name>
    <name type="common">Coccolithophore</name>
    <name type="synonym">Pontosphaera huxleyi</name>
    <dbReference type="NCBI Taxonomy" id="2903"/>
    <lineage>
        <taxon>Eukaryota</taxon>
        <taxon>Haptista</taxon>
        <taxon>Haptophyta</taxon>
        <taxon>Prymnesiophyceae</taxon>
        <taxon>Isochrysidales</taxon>
        <taxon>Noelaerhabdaceae</taxon>
        <taxon>Emiliania</taxon>
    </lineage>
</organism>
<dbReference type="Gene3D" id="3.60.40.10">
    <property type="entry name" value="PPM-type phosphatase domain"/>
    <property type="match status" value="1"/>
</dbReference>
<dbReference type="GO" id="GO:0004722">
    <property type="term" value="F:protein serine/threonine phosphatase activity"/>
    <property type="evidence" value="ECO:0007669"/>
    <property type="project" value="InterPro"/>
</dbReference>
<dbReference type="CDD" id="cd00143">
    <property type="entry name" value="PP2Cc"/>
    <property type="match status" value="1"/>
</dbReference>
<accession>A0A7S3W1T8</accession>
<feature type="region of interest" description="Disordered" evidence="1">
    <location>
        <begin position="1"/>
        <end position="29"/>
    </location>
</feature>
<name>A0A7S3W1T8_EMIHU</name>
<dbReference type="InterPro" id="IPR036457">
    <property type="entry name" value="PPM-type-like_dom_sf"/>
</dbReference>
<evidence type="ECO:0000313" key="3">
    <source>
        <dbReference type="EMBL" id="CAE0528765.1"/>
    </source>
</evidence>
<dbReference type="PANTHER" id="PTHR47992">
    <property type="entry name" value="PROTEIN PHOSPHATASE"/>
    <property type="match status" value="1"/>
</dbReference>
<dbReference type="EMBL" id="HBIR01006702">
    <property type="protein sequence ID" value="CAE0528765.1"/>
    <property type="molecule type" value="Transcribed_RNA"/>
</dbReference>
<dbReference type="Pfam" id="PF00481">
    <property type="entry name" value="PP2C"/>
    <property type="match status" value="2"/>
</dbReference>